<sequence length="318" mass="35694">MNFRSLHIDDLPVEVFQQVDVFIAQEPVGFVSAKRYRADLARRTFRPEWTWIAEDEGRIVARAVWWGRPDGTRPLLLDCLWTDSSARDRAGLAARLLGAAHRCFQEQHGDQLPEAFRMTLQNGWRADPASREAVAWRQGAAAAAGFTHAVERLQFEWTPACGVPEADDRLIFVAEPDDDKMVEVFRRIGDGSLDDETRKKRARLSPGEAARHEMQFYLDAPGERGWWRVVYQPDGLLAGLAIPSATAYNANVGYLGVVPEMRGRGYARIILDAITRSHVNRGAEQITATTDVGNFPMATAFRKSGYRNVETRLLLSAP</sequence>
<feature type="domain" description="N-acetyltransferase" evidence="1">
    <location>
        <begin position="183"/>
        <end position="318"/>
    </location>
</feature>
<dbReference type="PANTHER" id="PTHR43072">
    <property type="entry name" value="N-ACETYLTRANSFERASE"/>
    <property type="match status" value="1"/>
</dbReference>
<comment type="caution">
    <text evidence="2">The sequence shown here is derived from an EMBL/GenBank/DDBJ whole genome shotgun (WGS) entry which is preliminary data.</text>
</comment>
<dbReference type="PROSITE" id="PS51186">
    <property type="entry name" value="GNAT"/>
    <property type="match status" value="1"/>
</dbReference>
<gene>
    <name evidence="2" type="ORF">Alo02nite_49980</name>
</gene>
<dbReference type="CDD" id="cd04301">
    <property type="entry name" value="NAT_SF"/>
    <property type="match status" value="2"/>
</dbReference>
<dbReference type="RefSeq" id="WP_239163869.1">
    <property type="nucleotide sequence ID" value="NZ_BOMP01000085.1"/>
</dbReference>
<name>A0ABQ4AM60_9ACTN</name>
<keyword evidence="3" id="KW-1185">Reference proteome</keyword>
<dbReference type="PANTHER" id="PTHR43072:SF60">
    <property type="entry name" value="L-2,4-DIAMINOBUTYRIC ACID ACETYLTRANSFERASE"/>
    <property type="match status" value="1"/>
</dbReference>
<evidence type="ECO:0000259" key="1">
    <source>
        <dbReference type="PROSITE" id="PS51186"/>
    </source>
</evidence>
<dbReference type="EMBL" id="BOMP01000085">
    <property type="protein sequence ID" value="GIE42100.1"/>
    <property type="molecule type" value="Genomic_DNA"/>
</dbReference>
<evidence type="ECO:0000313" key="2">
    <source>
        <dbReference type="EMBL" id="GIE42100.1"/>
    </source>
</evidence>
<evidence type="ECO:0000313" key="3">
    <source>
        <dbReference type="Proteomes" id="UP000631312"/>
    </source>
</evidence>
<protein>
    <submittedName>
        <fullName evidence="2">N-acetyltransferase</fullName>
    </submittedName>
</protein>
<dbReference type="SUPFAM" id="SSF55729">
    <property type="entry name" value="Acyl-CoA N-acyltransferases (Nat)"/>
    <property type="match status" value="1"/>
</dbReference>
<organism evidence="2 3">
    <name type="scientific">Actinoplanes lobatus</name>
    <dbReference type="NCBI Taxonomy" id="113568"/>
    <lineage>
        <taxon>Bacteria</taxon>
        <taxon>Bacillati</taxon>
        <taxon>Actinomycetota</taxon>
        <taxon>Actinomycetes</taxon>
        <taxon>Micromonosporales</taxon>
        <taxon>Micromonosporaceae</taxon>
        <taxon>Actinoplanes</taxon>
    </lineage>
</organism>
<dbReference type="Pfam" id="PF00583">
    <property type="entry name" value="Acetyltransf_1"/>
    <property type="match status" value="1"/>
</dbReference>
<dbReference type="InterPro" id="IPR000182">
    <property type="entry name" value="GNAT_dom"/>
</dbReference>
<proteinExistence type="predicted"/>
<reference evidence="2 3" key="1">
    <citation type="submission" date="2021-01" db="EMBL/GenBank/DDBJ databases">
        <title>Whole genome shotgun sequence of Actinoplanes lobatus NBRC 12513.</title>
        <authorList>
            <person name="Komaki H."/>
            <person name="Tamura T."/>
        </authorList>
    </citation>
    <scope>NUCLEOTIDE SEQUENCE [LARGE SCALE GENOMIC DNA]</scope>
    <source>
        <strain evidence="2 3">NBRC 12513</strain>
    </source>
</reference>
<dbReference type="InterPro" id="IPR016181">
    <property type="entry name" value="Acyl_CoA_acyltransferase"/>
</dbReference>
<accession>A0ABQ4AM60</accession>
<dbReference type="Proteomes" id="UP000631312">
    <property type="component" value="Unassembled WGS sequence"/>
</dbReference>
<dbReference type="Gene3D" id="3.40.630.30">
    <property type="match status" value="2"/>
</dbReference>